<reference evidence="1" key="1">
    <citation type="submission" date="2020-10" db="EMBL/GenBank/DDBJ databases">
        <authorList>
            <person name="Kikuchi T."/>
        </authorList>
    </citation>
    <scope>NUCLEOTIDE SEQUENCE</scope>
    <source>
        <strain evidence="1">NKZ352</strain>
    </source>
</reference>
<dbReference type="Proteomes" id="UP000835052">
    <property type="component" value="Unassembled WGS sequence"/>
</dbReference>
<name>A0A8S1HPB1_9PELO</name>
<accession>A0A8S1HPB1</accession>
<evidence type="ECO:0000313" key="2">
    <source>
        <dbReference type="Proteomes" id="UP000835052"/>
    </source>
</evidence>
<evidence type="ECO:0000313" key="1">
    <source>
        <dbReference type="EMBL" id="CAD6196769.1"/>
    </source>
</evidence>
<keyword evidence="2" id="KW-1185">Reference proteome</keyword>
<dbReference type="AlphaFoldDB" id="A0A8S1HPB1"/>
<protein>
    <submittedName>
        <fullName evidence="1">Uncharacterized protein</fullName>
    </submittedName>
</protein>
<sequence>MHPIVFSRNKKLRLLRKNAVTCDAGWTIYSKNNKCYKICDDRLVCSILNPVYTSGTFNMYHCTEELNAICQYDPALGIPRIAQKRPEHVRFALPMSELLEGILDEKLLKWPLKRKIVATIELSMTAVAYDHITLKTRHPVRSGKLSNVESR</sequence>
<dbReference type="EMBL" id="CAJGYM010000079">
    <property type="protein sequence ID" value="CAD6196769.1"/>
    <property type="molecule type" value="Genomic_DNA"/>
</dbReference>
<proteinExistence type="predicted"/>
<comment type="caution">
    <text evidence="1">The sequence shown here is derived from an EMBL/GenBank/DDBJ whole genome shotgun (WGS) entry which is preliminary data.</text>
</comment>
<gene>
    <name evidence="1" type="ORF">CAUJ_LOCUS12681</name>
</gene>
<organism evidence="1 2">
    <name type="scientific">Caenorhabditis auriculariae</name>
    <dbReference type="NCBI Taxonomy" id="2777116"/>
    <lineage>
        <taxon>Eukaryota</taxon>
        <taxon>Metazoa</taxon>
        <taxon>Ecdysozoa</taxon>
        <taxon>Nematoda</taxon>
        <taxon>Chromadorea</taxon>
        <taxon>Rhabditida</taxon>
        <taxon>Rhabditina</taxon>
        <taxon>Rhabditomorpha</taxon>
        <taxon>Rhabditoidea</taxon>
        <taxon>Rhabditidae</taxon>
        <taxon>Peloderinae</taxon>
        <taxon>Caenorhabditis</taxon>
    </lineage>
</organism>